<dbReference type="EMBL" id="LHZX01000279">
    <property type="protein sequence ID" value="KXV69507.1"/>
    <property type="molecule type" value="Genomic_DNA"/>
</dbReference>
<proteinExistence type="predicted"/>
<name>A0A149UNH7_9PROT</name>
<accession>A0A149UNH7</accession>
<organism evidence="1 2">
    <name type="scientific">Acetobacter malorum</name>
    <dbReference type="NCBI Taxonomy" id="178901"/>
    <lineage>
        <taxon>Bacteria</taxon>
        <taxon>Pseudomonadati</taxon>
        <taxon>Pseudomonadota</taxon>
        <taxon>Alphaproteobacteria</taxon>
        <taxon>Acetobacterales</taxon>
        <taxon>Acetobacteraceae</taxon>
        <taxon>Acetobacter</taxon>
    </lineage>
</organism>
<dbReference type="InterPro" id="IPR036890">
    <property type="entry name" value="HATPase_C_sf"/>
</dbReference>
<dbReference type="Gene3D" id="3.30.565.10">
    <property type="entry name" value="Histidine kinase-like ATPase, C-terminal domain"/>
    <property type="match status" value="1"/>
</dbReference>
<comment type="caution">
    <text evidence="1">The sequence shown here is derived from an EMBL/GenBank/DDBJ whole genome shotgun (WGS) entry which is preliminary data.</text>
</comment>
<gene>
    <name evidence="1" type="ORF">AD951_06315</name>
</gene>
<dbReference type="RefSeq" id="WP_061500420.1">
    <property type="nucleotide sequence ID" value="NZ_LHZX01000279.1"/>
</dbReference>
<evidence type="ECO:0000313" key="1">
    <source>
        <dbReference type="EMBL" id="KXV69507.1"/>
    </source>
</evidence>
<evidence type="ECO:0000313" key="2">
    <source>
        <dbReference type="Proteomes" id="UP000075377"/>
    </source>
</evidence>
<dbReference type="AlphaFoldDB" id="A0A149UNH7"/>
<dbReference type="PATRIC" id="fig|178901.14.peg.531"/>
<sequence length="681" mass="77038">MPSLETDIIGRVRRMGLKPSSGTALLPMFEAVSNGLHAIDDRHGQNSKVSGKVTVEVLRSDPSKINSPVTGFIVTDNGVGLNEENYKSFLKPDSQHKLSRGGKGIGRLGWLRIFSDIRVDSTYLDETNVISGRSFDFVLSDKDQVIPRSKVVPSTILGTRVSLKNFDGAYGSKCPVEAATIKQRLIGHFITILAANAAPSIEIVDGSEQIDLRDVFNEMIRDTKEEEVKIIFDGGEEINLTIRHIRASKAIRSDVNRKAWNWLYLTAHERTVDAQPIDDAIGLKALDDGEVYVGCVRGPHLDDHVNQERTQFIFDGDENREIRRALLGSISSYLGSYVSRIKEKKRQTVKSIISQYPQFHYINSDMEGFVENLAAGSVAREQIYAAMCINRFRKTNDSSKIKDKIEKSPKITQEVQSLTETYRKFVQDQQRGLLAEYVLQRKSVLDILDKYIGFRDGTETSYLEEAVHNLVVPMRSSSSEMEITDHNLWLIDDRLSFYSHFASDLKFRSYTDNPSLDRPDVAFFYDNCFAWQERDAGNTVVLVEFKRPGRPNYNGDDNPLSQVIEYIERFKLSNLRDVKGRIVSARLRDAAFHCYIVADLTPKLLATFRGHAFHPTPDGDGLIGFIRNPDAFVEVVSYQKMLRDAQMRNSVFFQKLGITDVDPSQSVKESPTLITEEEETF</sequence>
<evidence type="ECO:0008006" key="3">
    <source>
        <dbReference type="Google" id="ProtNLM"/>
    </source>
</evidence>
<dbReference type="Proteomes" id="UP000075377">
    <property type="component" value="Unassembled WGS sequence"/>
</dbReference>
<protein>
    <recommendedName>
        <fullName evidence="3">ATP-binding protein</fullName>
    </recommendedName>
</protein>
<dbReference type="SUPFAM" id="SSF55874">
    <property type="entry name" value="ATPase domain of HSP90 chaperone/DNA topoisomerase II/histidine kinase"/>
    <property type="match status" value="1"/>
</dbReference>
<reference evidence="1 2" key="1">
    <citation type="submission" date="2015-06" db="EMBL/GenBank/DDBJ databases">
        <title>Improved classification and identification of acetic acid bacteria using matrix-assisted laser desorption/ionization time-of-flight mass spectrometry; Gluconobacter nephelii and Gluconobacter uchimurae are later heterotypic synonyms of Gluconobacter japonicus and Gluconobacter oxydans, respectively.</title>
        <authorList>
            <person name="Li L."/>
            <person name="Cleenwerck I."/>
            <person name="De Vuyst L."/>
            <person name="Vandamme P."/>
        </authorList>
    </citation>
    <scope>NUCLEOTIDE SEQUENCE [LARGE SCALE GENOMIC DNA]</scope>
    <source>
        <strain evidence="1 2">LMG 1699</strain>
    </source>
</reference>